<gene>
    <name evidence="3" type="ORF">LMG7053_04533</name>
</gene>
<feature type="signal peptide" evidence="2">
    <location>
        <begin position="1"/>
        <end position="22"/>
    </location>
</feature>
<evidence type="ECO:0000313" key="3">
    <source>
        <dbReference type="EMBL" id="CAB3954809.1"/>
    </source>
</evidence>
<comment type="caution">
    <text evidence="3">The sequence shown here is derived from an EMBL/GenBank/DDBJ whole genome shotgun (WGS) entry which is preliminary data.</text>
</comment>
<dbReference type="RefSeq" id="WP_175224306.1">
    <property type="nucleotide sequence ID" value="NZ_CADILJ010000057.1"/>
</dbReference>
<feature type="chain" id="PRO_5047159075" evidence="2">
    <location>
        <begin position="23"/>
        <end position="259"/>
    </location>
</feature>
<dbReference type="Proteomes" id="UP000494161">
    <property type="component" value="Unassembled WGS sequence"/>
</dbReference>
<keyword evidence="2" id="KW-0732">Signal</keyword>
<sequence length="259" mass="27876">MKLASRVFALVICSLASPYALAACEAEQIQVYGPEYANGLNKDLQRYQENFQASKNTKAIDQEIDLTRDELGRIPAGPYKTWRTCQLGALQKARDEMLKQAAASSSPNAKKTASAGAGAAANATPKPKPASQTLVYGPNQSECLKQGRTADGYITYTNTCKASVAVGYCNVYAAKGQKDGTVCASHNSEFSRTKRTYVTQDLGLAPGATHRLAYRYDTQATFIVACVGGQPLIESFDTNQISVGSKARTACWRFASSKQ</sequence>
<keyword evidence="4" id="KW-1185">Reference proteome</keyword>
<name>A0ABM8LZP9_9BURK</name>
<feature type="region of interest" description="Disordered" evidence="1">
    <location>
        <begin position="98"/>
        <end position="133"/>
    </location>
</feature>
<evidence type="ECO:0000313" key="4">
    <source>
        <dbReference type="Proteomes" id="UP000494161"/>
    </source>
</evidence>
<dbReference type="EMBL" id="CADILJ010000057">
    <property type="protein sequence ID" value="CAB3954809.1"/>
    <property type="molecule type" value="Genomic_DNA"/>
</dbReference>
<feature type="compositionally biased region" description="Low complexity" evidence="1">
    <location>
        <begin position="108"/>
        <end position="131"/>
    </location>
</feature>
<protein>
    <submittedName>
        <fullName evidence="3">Uncharacterized protein</fullName>
    </submittedName>
</protein>
<dbReference type="PROSITE" id="PS51257">
    <property type="entry name" value="PROKAR_LIPOPROTEIN"/>
    <property type="match status" value="1"/>
</dbReference>
<proteinExistence type="predicted"/>
<organism evidence="3 4">
    <name type="scientific">Achromobacter ruhlandii</name>
    <dbReference type="NCBI Taxonomy" id="72557"/>
    <lineage>
        <taxon>Bacteria</taxon>
        <taxon>Pseudomonadati</taxon>
        <taxon>Pseudomonadota</taxon>
        <taxon>Betaproteobacteria</taxon>
        <taxon>Burkholderiales</taxon>
        <taxon>Alcaligenaceae</taxon>
        <taxon>Achromobacter</taxon>
    </lineage>
</organism>
<evidence type="ECO:0000256" key="2">
    <source>
        <dbReference type="SAM" id="SignalP"/>
    </source>
</evidence>
<accession>A0ABM8LZP9</accession>
<reference evidence="3 4" key="1">
    <citation type="submission" date="2020-04" db="EMBL/GenBank/DDBJ databases">
        <authorList>
            <person name="De Canck E."/>
        </authorList>
    </citation>
    <scope>NUCLEOTIDE SEQUENCE [LARGE SCALE GENOMIC DNA]</scope>
    <source>
        <strain evidence="3 4">LMG 7053</strain>
    </source>
</reference>
<evidence type="ECO:0000256" key="1">
    <source>
        <dbReference type="SAM" id="MobiDB-lite"/>
    </source>
</evidence>